<dbReference type="SMART" id="SM00387">
    <property type="entry name" value="HATPase_c"/>
    <property type="match status" value="1"/>
</dbReference>
<name>V6F2H9_MAGGM</name>
<dbReference type="InterPro" id="IPR000700">
    <property type="entry name" value="PAS-assoc_C"/>
</dbReference>
<keyword evidence="14" id="KW-1185">Reference proteome</keyword>
<dbReference type="GO" id="GO:0016020">
    <property type="term" value="C:membrane"/>
    <property type="evidence" value="ECO:0007669"/>
    <property type="project" value="UniProtKB-SubCell"/>
</dbReference>
<dbReference type="InterPro" id="IPR003594">
    <property type="entry name" value="HATPase_dom"/>
</dbReference>
<dbReference type="SMART" id="SM00388">
    <property type="entry name" value="HisKA"/>
    <property type="match status" value="1"/>
</dbReference>
<feature type="transmembrane region" description="Helical" evidence="9">
    <location>
        <begin position="6"/>
        <end position="34"/>
    </location>
</feature>
<evidence type="ECO:0000256" key="1">
    <source>
        <dbReference type="ARBA" id="ARBA00000085"/>
    </source>
</evidence>
<dbReference type="InterPro" id="IPR000014">
    <property type="entry name" value="PAS"/>
</dbReference>
<dbReference type="FunFam" id="3.30.565.10:FF:000006">
    <property type="entry name" value="Sensor histidine kinase WalK"/>
    <property type="match status" value="1"/>
</dbReference>
<dbReference type="GO" id="GO:0000155">
    <property type="term" value="F:phosphorelay sensor kinase activity"/>
    <property type="evidence" value="ECO:0007669"/>
    <property type="project" value="InterPro"/>
</dbReference>
<dbReference type="CDD" id="cd00130">
    <property type="entry name" value="PAS"/>
    <property type="match status" value="1"/>
</dbReference>
<dbReference type="InterPro" id="IPR036890">
    <property type="entry name" value="HATPase_C_sf"/>
</dbReference>
<dbReference type="InterPro" id="IPR003661">
    <property type="entry name" value="HisK_dim/P_dom"/>
</dbReference>
<feature type="transmembrane region" description="Helical" evidence="9">
    <location>
        <begin position="170"/>
        <end position="193"/>
    </location>
</feature>
<evidence type="ECO:0000259" key="10">
    <source>
        <dbReference type="PROSITE" id="PS50109"/>
    </source>
</evidence>
<keyword evidence="9" id="KW-0472">Membrane</keyword>
<feature type="domain" description="Histidine kinase" evidence="10">
    <location>
        <begin position="410"/>
        <end position="625"/>
    </location>
</feature>
<organism evidence="13 14">
    <name type="scientific">Magnetospirillum gryphiswaldense (strain DSM 6361 / JCM 21280 / NBRC 15271 / MSR-1)</name>
    <dbReference type="NCBI Taxonomy" id="431944"/>
    <lineage>
        <taxon>Bacteria</taxon>
        <taxon>Pseudomonadati</taxon>
        <taxon>Pseudomonadota</taxon>
        <taxon>Alphaproteobacteria</taxon>
        <taxon>Rhodospirillales</taxon>
        <taxon>Rhodospirillaceae</taxon>
        <taxon>Magnetospirillum</taxon>
    </lineage>
</organism>
<dbReference type="Gene3D" id="1.10.287.130">
    <property type="match status" value="1"/>
</dbReference>
<evidence type="ECO:0000256" key="5">
    <source>
        <dbReference type="ARBA" id="ARBA00022679"/>
    </source>
</evidence>
<dbReference type="PROSITE" id="PS50113">
    <property type="entry name" value="PAC"/>
    <property type="match status" value="1"/>
</dbReference>
<gene>
    <name evidence="13" type="ordered locus">MGMSRv2__1276</name>
</gene>
<keyword evidence="6" id="KW-0418">Kinase</keyword>
<accession>V6F2H9</accession>
<evidence type="ECO:0000256" key="4">
    <source>
        <dbReference type="ARBA" id="ARBA00022553"/>
    </source>
</evidence>
<dbReference type="InterPro" id="IPR052162">
    <property type="entry name" value="Sensor_kinase/Photoreceptor"/>
</dbReference>
<dbReference type="PANTHER" id="PTHR43304:SF1">
    <property type="entry name" value="PAC DOMAIN-CONTAINING PROTEIN"/>
    <property type="match status" value="1"/>
</dbReference>
<dbReference type="Proteomes" id="UP000018922">
    <property type="component" value="Chromosome I"/>
</dbReference>
<keyword evidence="7" id="KW-0175">Coiled coil</keyword>
<evidence type="ECO:0000256" key="7">
    <source>
        <dbReference type="SAM" id="Coils"/>
    </source>
</evidence>
<dbReference type="Pfam" id="PF08447">
    <property type="entry name" value="PAS_3"/>
    <property type="match status" value="1"/>
</dbReference>
<dbReference type="CDD" id="cd00082">
    <property type="entry name" value="HisKA"/>
    <property type="match status" value="1"/>
</dbReference>
<dbReference type="PROSITE" id="PS50885">
    <property type="entry name" value="HAMP"/>
    <property type="match status" value="1"/>
</dbReference>
<comment type="catalytic activity">
    <reaction evidence="1">
        <text>ATP + protein L-histidine = ADP + protein N-phospho-L-histidine.</text>
        <dbReference type="EC" id="2.7.13.3"/>
    </reaction>
</comment>
<dbReference type="SMART" id="SM00086">
    <property type="entry name" value="PAC"/>
    <property type="match status" value="1"/>
</dbReference>
<dbReference type="EC" id="2.7.13.3" evidence="3"/>
<dbReference type="HOGENOM" id="CLU_421988_0_0_5"/>
<dbReference type="AlphaFoldDB" id="V6F2H9"/>
<evidence type="ECO:0000256" key="2">
    <source>
        <dbReference type="ARBA" id="ARBA00004370"/>
    </source>
</evidence>
<keyword evidence="4" id="KW-0597">Phosphoprotein</keyword>
<dbReference type="Gene3D" id="3.30.450.20">
    <property type="entry name" value="PAS domain"/>
    <property type="match status" value="1"/>
</dbReference>
<dbReference type="Pfam" id="PF00512">
    <property type="entry name" value="HisKA"/>
    <property type="match status" value="1"/>
</dbReference>
<feature type="domain" description="HAMP" evidence="12">
    <location>
        <begin position="190"/>
        <end position="243"/>
    </location>
</feature>
<dbReference type="EMBL" id="HG794546">
    <property type="protein sequence ID" value="CDK98491.1"/>
    <property type="molecule type" value="Genomic_DNA"/>
</dbReference>
<dbReference type="InterPro" id="IPR005467">
    <property type="entry name" value="His_kinase_dom"/>
</dbReference>
<evidence type="ECO:0000256" key="8">
    <source>
        <dbReference type="SAM" id="MobiDB-lite"/>
    </source>
</evidence>
<dbReference type="Pfam" id="PF02518">
    <property type="entry name" value="HATPase_c"/>
    <property type="match status" value="1"/>
</dbReference>
<sequence length="649" mass="72119">MTRSNYSIFTVIGLVIVSTVAAVMIASGVANFLYAKSVISAQLREHTEAKANTTARSVAPYMQAYAVNDYLGILAHEMEEEYRAITVRDIRMAELTGQKEFVSGKVRVPPGAVTDYDQGTPSHHAVTANCFHTHRAPVLADTGQVIGEVTVCASDQLVQRELERTIRNSAINLTLVATILIVVLFLVISRVVIAPITGIAASVSRVDQLGIPINPAAMTGAREIVILASGFNQMVAVIRASIEKLDQNRKELERHQLALSAADQAQREIIWGTHAGTWEWNVETGETKFNERWAEIVGYSLSELQPVSIATWLRFVHPQDQLRSEAELKQCFLGEREVYECECRMRHKSGDWVWVLDRGKVVEWTADGQPLRMSGIHLDITERKQAEAERERIKNNLQRSNEDLEQFSYAISHDLQTPLRNVSSFLQLLQRRCGSQISSDANEYIEFAVSGAKHMSEMIHSLLEYSRVSSQGQTFEPMELDDALRVALQDLSATLAEKNATVTAEPLPRIMGDPLQLARLFQNLIGNAVKYHPPDAVPKVAITVQRMDEEWEIAVADNGIGIPPDQIEQLFKVFRRLHTSQEYEGHGVGLAVCKRIVMRHGGRIWAESEGAGHGSRFVFTLPVMAQPIRTPPEASTADGARDIPTVSST</sequence>
<dbReference type="STRING" id="1430440.MGMSRv2__1276"/>
<dbReference type="InterPro" id="IPR035965">
    <property type="entry name" value="PAS-like_dom_sf"/>
</dbReference>
<evidence type="ECO:0000313" key="13">
    <source>
        <dbReference type="EMBL" id="CDK98491.1"/>
    </source>
</evidence>
<protein>
    <recommendedName>
        <fullName evidence="3">histidine kinase</fullName>
        <ecNumber evidence="3">2.7.13.3</ecNumber>
    </recommendedName>
</protein>
<dbReference type="Gene3D" id="6.10.340.10">
    <property type="match status" value="1"/>
</dbReference>
<dbReference type="SUPFAM" id="SSF55785">
    <property type="entry name" value="PYP-like sensor domain (PAS domain)"/>
    <property type="match status" value="1"/>
</dbReference>
<dbReference type="InterPro" id="IPR001610">
    <property type="entry name" value="PAC"/>
</dbReference>
<keyword evidence="5" id="KW-0808">Transferase</keyword>
<evidence type="ECO:0000256" key="6">
    <source>
        <dbReference type="ARBA" id="ARBA00022777"/>
    </source>
</evidence>
<dbReference type="eggNOG" id="COG4251">
    <property type="taxonomic scope" value="Bacteria"/>
</dbReference>
<dbReference type="Gene3D" id="3.30.565.10">
    <property type="entry name" value="Histidine kinase-like ATPase, C-terminal domain"/>
    <property type="match status" value="1"/>
</dbReference>
<evidence type="ECO:0000313" key="14">
    <source>
        <dbReference type="Proteomes" id="UP000018922"/>
    </source>
</evidence>
<dbReference type="InterPro" id="IPR013655">
    <property type="entry name" value="PAS_fold_3"/>
</dbReference>
<keyword evidence="9" id="KW-1133">Transmembrane helix</keyword>
<evidence type="ECO:0000259" key="12">
    <source>
        <dbReference type="PROSITE" id="PS50885"/>
    </source>
</evidence>
<proteinExistence type="predicted"/>
<dbReference type="KEGG" id="mgy:MGMSRv2__1276"/>
<reference evidence="13 14" key="1">
    <citation type="journal article" date="2014" name="Genome Announc.">
        <title>Complete genome sequence of Magnetospirillum gryphiswaldense MSR-1.</title>
        <authorList>
            <person name="Wang X."/>
            <person name="Wang Q."/>
            <person name="Zhang W."/>
            <person name="Wang Y."/>
            <person name="Li L."/>
            <person name="Wen T."/>
            <person name="Zhang T."/>
            <person name="Zhang Y."/>
            <person name="Xu J."/>
            <person name="Hu J."/>
            <person name="Li S."/>
            <person name="Liu L."/>
            <person name="Liu J."/>
            <person name="Jiang W."/>
            <person name="Tian J."/>
            <person name="Li Y."/>
            <person name="Schuler D."/>
            <person name="Wang L."/>
            <person name="Li J."/>
        </authorList>
    </citation>
    <scope>NUCLEOTIDE SEQUENCE [LARGE SCALE GENOMIC DNA]</scope>
    <source>
        <strain evidence="14">DSM 6361 / JCM 21280 / NBRC 15271 / MSR-1</strain>
    </source>
</reference>
<keyword evidence="9" id="KW-0812">Transmembrane</keyword>
<evidence type="ECO:0000256" key="9">
    <source>
        <dbReference type="SAM" id="Phobius"/>
    </source>
</evidence>
<dbReference type="SUPFAM" id="SSF47384">
    <property type="entry name" value="Homodimeric domain of signal transducing histidine kinase"/>
    <property type="match status" value="1"/>
</dbReference>
<dbReference type="PANTHER" id="PTHR43304">
    <property type="entry name" value="PHYTOCHROME-LIKE PROTEIN CPH1"/>
    <property type="match status" value="1"/>
</dbReference>
<dbReference type="NCBIfam" id="TIGR00229">
    <property type="entry name" value="sensory_box"/>
    <property type="match status" value="1"/>
</dbReference>
<dbReference type="InterPro" id="IPR004358">
    <property type="entry name" value="Sig_transdc_His_kin-like_C"/>
</dbReference>
<evidence type="ECO:0000259" key="11">
    <source>
        <dbReference type="PROSITE" id="PS50113"/>
    </source>
</evidence>
<dbReference type="InterPro" id="IPR036097">
    <property type="entry name" value="HisK_dim/P_sf"/>
</dbReference>
<feature type="region of interest" description="Disordered" evidence="8">
    <location>
        <begin position="629"/>
        <end position="649"/>
    </location>
</feature>
<dbReference type="InterPro" id="IPR003660">
    <property type="entry name" value="HAMP_dom"/>
</dbReference>
<dbReference type="PRINTS" id="PR00344">
    <property type="entry name" value="BCTRLSENSOR"/>
</dbReference>
<comment type="subcellular location">
    <subcellularLocation>
        <location evidence="2">Membrane</location>
    </subcellularLocation>
</comment>
<feature type="coiled-coil region" evidence="7">
    <location>
        <begin position="235"/>
        <end position="265"/>
    </location>
</feature>
<evidence type="ECO:0000256" key="3">
    <source>
        <dbReference type="ARBA" id="ARBA00012438"/>
    </source>
</evidence>
<feature type="domain" description="PAC" evidence="11">
    <location>
        <begin position="339"/>
        <end position="392"/>
    </location>
</feature>
<dbReference type="PROSITE" id="PS50109">
    <property type="entry name" value="HIS_KIN"/>
    <property type="match status" value="1"/>
</dbReference>
<dbReference type="SUPFAM" id="SSF55874">
    <property type="entry name" value="ATPase domain of HSP90 chaperone/DNA topoisomerase II/histidine kinase"/>
    <property type="match status" value="1"/>
</dbReference>